<comment type="similarity">
    <text evidence="1">Belongs to the DapA family.</text>
</comment>
<keyword evidence="2" id="KW-0456">Lyase</keyword>
<reference evidence="3 4" key="1">
    <citation type="submission" date="2019-03" db="EMBL/GenBank/DDBJ databases">
        <title>Genomic Encyclopedia of Type Strains, Phase IV (KMG-IV): sequencing the most valuable type-strain genomes for metagenomic binning, comparative biology and taxonomic classification.</title>
        <authorList>
            <person name="Goeker M."/>
        </authorList>
    </citation>
    <scope>NUCLEOTIDE SEQUENCE [LARGE SCALE GENOMIC DNA]</scope>
    <source>
        <strain evidence="3 4">DSM 19580</strain>
    </source>
</reference>
<dbReference type="CDD" id="cd00408">
    <property type="entry name" value="DHDPS-like"/>
    <property type="match status" value="1"/>
</dbReference>
<organism evidence="3 4">
    <name type="scientific">Biostraticola tofi</name>
    <dbReference type="NCBI Taxonomy" id="466109"/>
    <lineage>
        <taxon>Bacteria</taxon>
        <taxon>Pseudomonadati</taxon>
        <taxon>Pseudomonadota</taxon>
        <taxon>Gammaproteobacteria</taxon>
        <taxon>Enterobacterales</taxon>
        <taxon>Bruguierivoracaceae</taxon>
        <taxon>Biostraticola</taxon>
    </lineage>
</organism>
<comment type="caution">
    <text evidence="3">The sequence shown here is derived from an EMBL/GenBank/DDBJ whole genome shotgun (WGS) entry which is preliminary data.</text>
</comment>
<name>A0A4R3YUN3_9GAMM</name>
<dbReference type="SMART" id="SM01130">
    <property type="entry name" value="DHDPS"/>
    <property type="match status" value="1"/>
</dbReference>
<dbReference type="RefSeq" id="WP_131865596.1">
    <property type="nucleotide sequence ID" value="NZ_SMCR01000005.1"/>
</dbReference>
<dbReference type="PANTHER" id="PTHR12128">
    <property type="entry name" value="DIHYDRODIPICOLINATE SYNTHASE"/>
    <property type="match status" value="1"/>
</dbReference>
<dbReference type="PANTHER" id="PTHR12128:SF66">
    <property type="entry name" value="4-HYDROXY-2-OXOGLUTARATE ALDOLASE, MITOCHONDRIAL"/>
    <property type="match status" value="1"/>
</dbReference>
<protein>
    <submittedName>
        <fullName evidence="3">4-hydroxy-tetrahydrodipicolinate synthase</fullName>
    </submittedName>
</protein>
<evidence type="ECO:0000256" key="1">
    <source>
        <dbReference type="ARBA" id="ARBA00007592"/>
    </source>
</evidence>
<evidence type="ECO:0000256" key="2">
    <source>
        <dbReference type="ARBA" id="ARBA00023239"/>
    </source>
</evidence>
<dbReference type="InterPro" id="IPR002220">
    <property type="entry name" value="DapA-like"/>
</dbReference>
<evidence type="ECO:0000313" key="4">
    <source>
        <dbReference type="Proteomes" id="UP000295719"/>
    </source>
</evidence>
<dbReference type="AlphaFoldDB" id="A0A4R3YUN3"/>
<dbReference type="GO" id="GO:0008840">
    <property type="term" value="F:4-hydroxy-tetrahydrodipicolinate synthase activity"/>
    <property type="evidence" value="ECO:0007669"/>
    <property type="project" value="TreeGrafter"/>
</dbReference>
<keyword evidence="4" id="KW-1185">Reference proteome</keyword>
<dbReference type="SUPFAM" id="SSF51569">
    <property type="entry name" value="Aldolase"/>
    <property type="match status" value="1"/>
</dbReference>
<dbReference type="Pfam" id="PF00701">
    <property type="entry name" value="DHDPS"/>
    <property type="match status" value="1"/>
</dbReference>
<accession>A0A4R3YUN3</accession>
<proteinExistence type="inferred from homology"/>
<sequence>MTTVSASVQKYTGIWPVMLTPFDCRGEIDWPSLEKLVEWYLAAGVHGLFADCQSSEMFFLSNKESCQLVRRIVEQVDGRVPVVASGHTASGFSQQVEQLNQMAETGIDGLILISNRLALQAEPDRKMLASLMDLTERLPDRVDLGIYECPWPYKRLLSDETVRWCAQSNRYTFIKDTCCHLPTLRRRLALTHGTRLHLANANSQTLLASWQAGCHAYSGIMANFHPQMYVWLYENWRNQPELAQTVSDYLSTAALAENLDYPACAKYWQQKLGNFSTIHCRVRSSAGFGDSFFPDAIDSMVRLGEGLEQRYPGLLEKTSCV</sequence>
<dbReference type="OrthoDB" id="9796205at2"/>
<dbReference type="Proteomes" id="UP000295719">
    <property type="component" value="Unassembled WGS sequence"/>
</dbReference>
<dbReference type="EMBL" id="SMCR01000005">
    <property type="protein sequence ID" value="TCV95488.1"/>
    <property type="molecule type" value="Genomic_DNA"/>
</dbReference>
<dbReference type="Gene3D" id="3.20.20.70">
    <property type="entry name" value="Aldolase class I"/>
    <property type="match status" value="1"/>
</dbReference>
<dbReference type="InterPro" id="IPR013785">
    <property type="entry name" value="Aldolase_TIM"/>
</dbReference>
<gene>
    <name evidence="3" type="ORF">EDC52_10590</name>
</gene>
<evidence type="ECO:0000313" key="3">
    <source>
        <dbReference type="EMBL" id="TCV95488.1"/>
    </source>
</evidence>